<dbReference type="Pfam" id="PF17921">
    <property type="entry name" value="Integrase_H2C2"/>
    <property type="match status" value="1"/>
</dbReference>
<dbReference type="GO" id="GO:0006508">
    <property type="term" value="P:proteolysis"/>
    <property type="evidence" value="ECO:0007669"/>
    <property type="project" value="InterPro"/>
</dbReference>
<dbReference type="Gene3D" id="3.30.420.10">
    <property type="entry name" value="Ribonuclease H-like superfamily/Ribonuclease H"/>
    <property type="match status" value="1"/>
</dbReference>
<reference evidence="12" key="3">
    <citation type="journal article" date="2019" name="G3 (Bethesda)">
        <title>Hybrid Assembly of the Genome of the Entomopathogenic Nematode Steinernema carpocapsae Identifies the X-Chromosome.</title>
        <authorList>
            <person name="Serra L."/>
            <person name="Macchietto M."/>
            <person name="Macias-Munoz A."/>
            <person name="McGill C.J."/>
            <person name="Rodriguez I.M."/>
            <person name="Rodriguez B."/>
            <person name="Murad R."/>
            <person name="Mortazavi A."/>
        </authorList>
    </citation>
    <scope>NUCLEOTIDE SEQUENCE</scope>
    <source>
        <strain evidence="12">ALL</strain>
    </source>
</reference>
<dbReference type="SUPFAM" id="SSF50630">
    <property type="entry name" value="Acid proteases"/>
    <property type="match status" value="1"/>
</dbReference>
<accession>A0A4U5LTJ2</accession>
<dbReference type="FunFam" id="1.10.340.70:FF:000003">
    <property type="entry name" value="Protein CBG25708"/>
    <property type="match status" value="1"/>
</dbReference>
<dbReference type="InterPro" id="IPR001584">
    <property type="entry name" value="Integrase_cat-core"/>
</dbReference>
<name>A0A4U5LTJ2_STECR</name>
<evidence type="ECO:0000256" key="7">
    <source>
        <dbReference type="ARBA" id="ARBA00022918"/>
    </source>
</evidence>
<evidence type="ECO:0000313" key="14">
    <source>
        <dbReference type="Proteomes" id="UP000298663"/>
    </source>
</evidence>
<dbReference type="PROSITE" id="PS00141">
    <property type="entry name" value="ASP_PROTEASE"/>
    <property type="match status" value="1"/>
</dbReference>
<dbReference type="EC" id="2.7.7.49" evidence="1"/>
<dbReference type="Gene3D" id="1.10.340.70">
    <property type="match status" value="1"/>
</dbReference>
<dbReference type="Proteomes" id="UP000298663">
    <property type="component" value="Unassembled WGS sequence"/>
</dbReference>
<evidence type="ECO:0000256" key="5">
    <source>
        <dbReference type="ARBA" id="ARBA00022759"/>
    </source>
</evidence>
<dbReference type="InterPro" id="IPR000477">
    <property type="entry name" value="RT_dom"/>
</dbReference>
<keyword evidence="7" id="KW-0695">RNA-directed DNA polymerase</keyword>
<dbReference type="PANTHER" id="PTHR37984:SF5">
    <property type="entry name" value="PROTEIN NYNRIN-LIKE"/>
    <property type="match status" value="1"/>
</dbReference>
<dbReference type="InterPro" id="IPR041588">
    <property type="entry name" value="Integrase_H2C2"/>
</dbReference>
<dbReference type="CDD" id="cd09274">
    <property type="entry name" value="RNase_HI_RT_Ty3"/>
    <property type="match status" value="1"/>
</dbReference>
<dbReference type="FunFam" id="3.30.420.10:FF:000063">
    <property type="entry name" value="Retrovirus-related Pol polyprotein from transposon 297-like Protein"/>
    <property type="match status" value="1"/>
</dbReference>
<dbReference type="PROSITE" id="PS50175">
    <property type="entry name" value="ASP_PROT_RETROV"/>
    <property type="match status" value="1"/>
</dbReference>
<dbReference type="InterPro" id="IPR041373">
    <property type="entry name" value="RT_RNaseH"/>
</dbReference>
<dbReference type="CDD" id="cd01647">
    <property type="entry name" value="RT_LTR"/>
    <property type="match status" value="1"/>
</dbReference>
<feature type="domain" description="Integrase catalytic" evidence="11">
    <location>
        <begin position="1075"/>
        <end position="1226"/>
    </location>
</feature>
<reference evidence="12" key="1">
    <citation type="submission" date="2013-11" db="EMBL/GenBank/DDBJ databases">
        <authorList>
            <person name="Sternberg P."/>
            <person name="Dillman A."/>
            <person name="Macchietto M."/>
        </authorList>
    </citation>
    <scope>NUCLEOTIDE SEQUENCE</scope>
    <source>
        <strain evidence="12">ALL</strain>
    </source>
</reference>
<feature type="region of interest" description="Disordered" evidence="8">
    <location>
        <begin position="1333"/>
        <end position="1424"/>
    </location>
</feature>
<dbReference type="SUPFAM" id="SSF53098">
    <property type="entry name" value="Ribonuclease H-like"/>
    <property type="match status" value="1"/>
</dbReference>
<evidence type="ECO:0000256" key="8">
    <source>
        <dbReference type="SAM" id="MobiDB-lite"/>
    </source>
</evidence>
<dbReference type="PROSITE" id="PS50878">
    <property type="entry name" value="RT_POL"/>
    <property type="match status" value="1"/>
</dbReference>
<feature type="domain" description="Reverse transcriptase" evidence="10">
    <location>
        <begin position="522"/>
        <end position="700"/>
    </location>
</feature>
<evidence type="ECO:0000256" key="2">
    <source>
        <dbReference type="ARBA" id="ARBA00022679"/>
    </source>
</evidence>
<dbReference type="Gene3D" id="2.40.70.10">
    <property type="entry name" value="Acid Proteases"/>
    <property type="match status" value="1"/>
</dbReference>
<dbReference type="InterPro" id="IPR001969">
    <property type="entry name" value="Aspartic_peptidase_AS"/>
</dbReference>
<evidence type="ECO:0000259" key="11">
    <source>
        <dbReference type="PROSITE" id="PS50994"/>
    </source>
</evidence>
<evidence type="ECO:0000313" key="12">
    <source>
        <dbReference type="EMBL" id="TKR59392.1"/>
    </source>
</evidence>
<dbReference type="GO" id="GO:0003676">
    <property type="term" value="F:nucleic acid binding"/>
    <property type="evidence" value="ECO:0007669"/>
    <property type="project" value="InterPro"/>
</dbReference>
<dbReference type="Pfam" id="PF00078">
    <property type="entry name" value="RVT_1"/>
    <property type="match status" value="1"/>
</dbReference>
<dbReference type="OrthoDB" id="5854149at2759"/>
<reference evidence="12 14" key="2">
    <citation type="journal article" date="2015" name="Genome Biol.">
        <title>Comparative genomics of Steinernema reveals deeply conserved gene regulatory networks.</title>
        <authorList>
            <person name="Dillman A.R."/>
            <person name="Macchietto M."/>
            <person name="Porter C.F."/>
            <person name="Rogers A."/>
            <person name="Williams B."/>
            <person name="Antoshechkin I."/>
            <person name="Lee M.M."/>
            <person name="Goodwin Z."/>
            <person name="Lu X."/>
            <person name="Lewis E.E."/>
            <person name="Goodrich-Blair H."/>
            <person name="Stock S.P."/>
            <person name="Adams B.J."/>
            <person name="Sternberg P.W."/>
            <person name="Mortazavi A."/>
        </authorList>
    </citation>
    <scope>NUCLEOTIDE SEQUENCE [LARGE SCALE GENOMIC DNA]</scope>
    <source>
        <strain evidence="12 14">ALL</strain>
    </source>
</reference>
<dbReference type="Gene3D" id="3.10.10.10">
    <property type="entry name" value="HIV Type 1 Reverse Transcriptase, subunit A, domain 1"/>
    <property type="match status" value="1"/>
</dbReference>
<evidence type="ECO:0000256" key="6">
    <source>
        <dbReference type="ARBA" id="ARBA00022801"/>
    </source>
</evidence>
<evidence type="ECO:0000259" key="10">
    <source>
        <dbReference type="PROSITE" id="PS50878"/>
    </source>
</evidence>
<dbReference type="InterPro" id="IPR050951">
    <property type="entry name" value="Retrovirus_Pol_polyprotein"/>
</dbReference>
<dbReference type="InterPro" id="IPR001995">
    <property type="entry name" value="Peptidase_A2_cat"/>
</dbReference>
<dbReference type="EMBL" id="AZBU02000005">
    <property type="protein sequence ID" value="TKR77629.1"/>
    <property type="molecule type" value="Genomic_DNA"/>
</dbReference>
<evidence type="ECO:0000259" key="9">
    <source>
        <dbReference type="PROSITE" id="PS50175"/>
    </source>
</evidence>
<dbReference type="GO" id="GO:0015074">
    <property type="term" value="P:DNA integration"/>
    <property type="evidence" value="ECO:0007669"/>
    <property type="project" value="InterPro"/>
</dbReference>
<dbReference type="InterPro" id="IPR055510">
    <property type="entry name" value="DUF7083"/>
</dbReference>
<organism evidence="12 14">
    <name type="scientific">Steinernema carpocapsae</name>
    <name type="common">Entomopathogenic nematode</name>
    <dbReference type="NCBI Taxonomy" id="34508"/>
    <lineage>
        <taxon>Eukaryota</taxon>
        <taxon>Metazoa</taxon>
        <taxon>Ecdysozoa</taxon>
        <taxon>Nematoda</taxon>
        <taxon>Chromadorea</taxon>
        <taxon>Rhabditida</taxon>
        <taxon>Tylenchina</taxon>
        <taxon>Panagrolaimomorpha</taxon>
        <taxon>Strongyloidoidea</taxon>
        <taxon>Steinernematidae</taxon>
        <taxon>Steinernema</taxon>
    </lineage>
</organism>
<dbReference type="Pfam" id="PF00665">
    <property type="entry name" value="rve"/>
    <property type="match status" value="1"/>
</dbReference>
<dbReference type="InterPro" id="IPR021109">
    <property type="entry name" value="Peptidase_aspartic_dom_sf"/>
</dbReference>
<keyword evidence="6" id="KW-0378">Hydrolase</keyword>
<dbReference type="FunFam" id="3.30.70.270:FF:000020">
    <property type="entry name" value="Transposon Tf2-6 polyprotein-like Protein"/>
    <property type="match status" value="1"/>
</dbReference>
<dbReference type="EMBL" id="AZBU02000012">
    <property type="protein sequence ID" value="TKR59392.1"/>
    <property type="molecule type" value="Genomic_DNA"/>
</dbReference>
<dbReference type="InterPro" id="IPR012337">
    <property type="entry name" value="RNaseH-like_sf"/>
</dbReference>
<dbReference type="InterPro" id="IPR036397">
    <property type="entry name" value="RNaseH_sf"/>
</dbReference>
<feature type="domain" description="Peptidase A2" evidence="9">
    <location>
        <begin position="348"/>
        <end position="386"/>
    </location>
</feature>
<evidence type="ECO:0000256" key="1">
    <source>
        <dbReference type="ARBA" id="ARBA00012493"/>
    </source>
</evidence>
<dbReference type="GO" id="GO:0003964">
    <property type="term" value="F:RNA-directed DNA polymerase activity"/>
    <property type="evidence" value="ECO:0007669"/>
    <property type="project" value="UniProtKB-KW"/>
</dbReference>
<dbReference type="Pfam" id="PF23309">
    <property type="entry name" value="DUF7083"/>
    <property type="match status" value="1"/>
</dbReference>
<keyword evidence="3" id="KW-0548">Nucleotidyltransferase</keyword>
<keyword evidence="2" id="KW-0808">Transferase</keyword>
<dbReference type="Pfam" id="PF17917">
    <property type="entry name" value="RT_RNaseH"/>
    <property type="match status" value="1"/>
</dbReference>
<keyword evidence="14" id="KW-1185">Reference proteome</keyword>
<evidence type="ECO:0000256" key="3">
    <source>
        <dbReference type="ARBA" id="ARBA00022695"/>
    </source>
</evidence>
<evidence type="ECO:0000256" key="4">
    <source>
        <dbReference type="ARBA" id="ARBA00022722"/>
    </source>
</evidence>
<feature type="compositionally biased region" description="Low complexity" evidence="8">
    <location>
        <begin position="1381"/>
        <end position="1395"/>
    </location>
</feature>
<keyword evidence="5" id="KW-0255">Endonuclease</keyword>
<dbReference type="GO" id="GO:0042575">
    <property type="term" value="C:DNA polymerase complex"/>
    <property type="evidence" value="ECO:0007669"/>
    <property type="project" value="UniProtKB-ARBA"/>
</dbReference>
<dbReference type="InterPro" id="IPR043502">
    <property type="entry name" value="DNA/RNA_pol_sf"/>
</dbReference>
<comment type="caution">
    <text evidence="12">The sequence shown here is derived from an EMBL/GenBank/DDBJ whole genome shotgun (WGS) entry which is preliminary data.</text>
</comment>
<dbReference type="SUPFAM" id="SSF56672">
    <property type="entry name" value="DNA/RNA polymerases"/>
    <property type="match status" value="1"/>
</dbReference>
<dbReference type="Gene3D" id="3.30.70.270">
    <property type="match status" value="2"/>
</dbReference>
<dbReference type="PANTHER" id="PTHR37984">
    <property type="entry name" value="PROTEIN CBG26694"/>
    <property type="match status" value="1"/>
</dbReference>
<feature type="compositionally biased region" description="Basic and acidic residues" evidence="8">
    <location>
        <begin position="1413"/>
        <end position="1424"/>
    </location>
</feature>
<dbReference type="InterPro" id="IPR043128">
    <property type="entry name" value="Rev_trsase/Diguanyl_cyclase"/>
</dbReference>
<dbReference type="STRING" id="34508.A0A4U5LTJ2"/>
<dbReference type="GO" id="GO:0004190">
    <property type="term" value="F:aspartic-type endopeptidase activity"/>
    <property type="evidence" value="ECO:0007669"/>
    <property type="project" value="InterPro"/>
</dbReference>
<evidence type="ECO:0000313" key="13">
    <source>
        <dbReference type="EMBL" id="TKR77629.1"/>
    </source>
</evidence>
<sequence length="1424" mass="161171">MQATEASNMEALLALLVKQQADAQTQIKQLAEALQRQTFGPSAASAAANVDSLAAQLDTFDYDEDAGVTFTAWHDRHRRVFDKDAAALKDPEKVSLLLRKLSSATYHRYAKLLRPRKPEDQTFEETVAELNKVFGERTSLFAKRYRCFQLRRRPGQPMEDFFADVNSCVEDAEVANFTPDQVKCLCAIAGLLQREDESTRRLLLQKMEKEPEAKLVDLLEEYRRWSKLQDDNDLVSKKKDFQCINAVNTPNPRRTYTQNNPRSGSKREKKTMCWNCDGPHHSSRCPAPLTICPKCRKKGHRERVCETANKYQTRLNYVSIPKTTLGALHCGEDDDLVHMDLVINQTPLKLLIDTGATISIINQDAWNQMGRPKLAPSDRDAVSFGGSQVSLKGFIHATFRQPHEPENNLRFDRVYVTTMPDTFNLIGNKWLKMLGFWDPHAAMIATIKKDSGQEDPTVPSSNWHDLVKKRFPKLLDEGLGEWKRGVADLQLKPDSKAIFRRCRPVPHHVKPQVDAEIQRLQDIGVLAPIKHSSWAAPTVVVKKPNGNIRMCADFSTGLNDQLVADQHPLPTPAAIFASLSEGRIFTQIDLSDAYLQIPLSEDAMKLAVINTHRGLYAYQRLPFGIKTAPGLFQRIMDETLAGIQGATAYLDDIIIIGRNEADHRKNLYDVLQRLEEAGFRIRLDKCSFGKKQIKYLGFILSKEGRRPDGAKIEAIAKMPEPKDLHQLRSFLGMVTYYQVFVKNLHELRKPLDQLLKKDVDWTWTEKQQEAVTKIKSVLLSDLLLTHYDPQLPIVVAADASPTGIGCVLLHQFPDGSTKAVEHASRSLTSAERNYSQIEKEALGLTFAVKKFHQMIFGRRFTLLTDHKPLLAVFGSKKGVPPHRAGRLQRWAILLQAYDFEIQYRNTLEFGQADALSRLIAPQEASKEDVVIATIQDYGVNSIAPQMPINAEDVRRRTDEDPELSKIKKLVQEGRPGCIKNDPSLGCYYGLSQYLSLDKGCLMFGDRVLLPRSLHGFMLHQLHQGHPGMNRMKRLARSLVYWPKMHDDIDNMVRNCEACAKSAKKPAKNQLSSWPKPLKPWSRLHIDYAGPIDQEWFLIAVDAYSKWPEVISTRSTTASSTVRLLKKIFAQHGIPDLIVSDNGTQFTSQEFKTFCELNGIQHQTTAPYHPQSNGQAERFVDSFKRVTSKLRWEGKRMEAAIEEFLFTYRTTPKTDGRTPSEDLMGRKLRTINDLVKPAAKPSQSLSKDRKMEAAFNRQHGAKKREFQPEEAVLVSLGPDKAAWAEGTVIKRLGSTMYEVSTERRRLRCHANQMLKSFLDSERSNDAEFLMRRFQEDQPTPPRHPEGLQFTPQRHGPSATPVAANAPVQTPPQRHGPSATLVAANAHADDPAAPSSPVLRRSTRTRRPPAQLIMDPHKKVYDVQRN</sequence>
<dbReference type="GO" id="GO:0004519">
    <property type="term" value="F:endonuclease activity"/>
    <property type="evidence" value="ECO:0007669"/>
    <property type="project" value="UniProtKB-KW"/>
</dbReference>
<protein>
    <recommendedName>
        <fullName evidence="1">RNA-directed DNA polymerase</fullName>
        <ecNumber evidence="1">2.7.7.49</ecNumber>
    </recommendedName>
</protein>
<proteinExistence type="predicted"/>
<keyword evidence="4" id="KW-0540">Nuclease</keyword>
<gene>
    <name evidence="13" type="ORF">L596_018563</name>
    <name evidence="12" type="ORF">L596_029070</name>
</gene>
<dbReference type="PROSITE" id="PS50994">
    <property type="entry name" value="INTEGRASE"/>
    <property type="match status" value="1"/>
</dbReference>